<gene>
    <name evidence="3" type="ORF">ACFQGB_20160</name>
</gene>
<feature type="region of interest" description="Disordered" evidence="1">
    <location>
        <begin position="115"/>
        <end position="144"/>
    </location>
</feature>
<dbReference type="Proteomes" id="UP001596395">
    <property type="component" value="Unassembled WGS sequence"/>
</dbReference>
<protein>
    <submittedName>
        <fullName evidence="3">Uncharacterized protein</fullName>
    </submittedName>
</protein>
<dbReference type="EMBL" id="JBHSXN010000005">
    <property type="protein sequence ID" value="MFC6955182.1"/>
    <property type="molecule type" value="Genomic_DNA"/>
</dbReference>
<reference evidence="3 4" key="1">
    <citation type="journal article" date="2019" name="Int. J. Syst. Evol. Microbiol.">
        <title>The Global Catalogue of Microorganisms (GCM) 10K type strain sequencing project: providing services to taxonomists for standard genome sequencing and annotation.</title>
        <authorList>
            <consortium name="The Broad Institute Genomics Platform"/>
            <consortium name="The Broad Institute Genome Sequencing Center for Infectious Disease"/>
            <person name="Wu L."/>
            <person name="Ma J."/>
        </authorList>
    </citation>
    <scope>NUCLEOTIDE SEQUENCE [LARGE SCALE GENOMIC DNA]</scope>
    <source>
        <strain evidence="3 4">GX26</strain>
    </source>
</reference>
<keyword evidence="2" id="KW-1133">Transmembrane helix</keyword>
<name>A0ABD5VMD7_9EURY</name>
<evidence type="ECO:0000313" key="4">
    <source>
        <dbReference type="Proteomes" id="UP001596395"/>
    </source>
</evidence>
<keyword evidence="2" id="KW-0812">Transmembrane</keyword>
<accession>A0ABD5VMD7</accession>
<sequence>MLSPIFDGVVLQSTGGGMGSVVVGVVALVVGVALGAVGYRFVGDDGPDPAVRRVADALSVQPDGRAVHDRVTELTSATDDLLRAAADQGVVETSQGRTEALEGLASAVARGRVDLVESDGRGRSTGGATGGSTGSATGGSTGGGDDAVASAAVASVQAGRSPRSPTARTLLDALGDGRVDERLARDAVEDAVDELEASHGVLQAVERTGDVTVQAEVEAFAQRLRDVDGSLARALEPIATDVASMAAESERSRAGSGPAGQGSDEGTVADAVAAVERRTSPQSAAASGLVDALRDPDATPQGRMEGALTTAVGALDEHARTRDAFEDVDADEVVAVSNEVKRDLDPDQRVEAALLERVAELVDGAERTDERAEWYGAFRELEFYRDTLVPTLESTRGESMTDGSPSDLVASVADRIDEVEAYYERRDDHNHTIPRHFVSLARDLHEDGRSYASTDPERARGLLLAADELLDHVEDLYERNQYSIMLRRLRG</sequence>
<comment type="caution">
    <text evidence="3">The sequence shown here is derived from an EMBL/GenBank/DDBJ whole genome shotgun (WGS) entry which is preliminary data.</text>
</comment>
<organism evidence="3 4">
    <name type="scientific">Halorubellus litoreus</name>
    <dbReference type="NCBI Taxonomy" id="755308"/>
    <lineage>
        <taxon>Archaea</taxon>
        <taxon>Methanobacteriati</taxon>
        <taxon>Methanobacteriota</taxon>
        <taxon>Stenosarchaea group</taxon>
        <taxon>Halobacteria</taxon>
        <taxon>Halobacteriales</taxon>
        <taxon>Halorubellaceae</taxon>
        <taxon>Halorubellus</taxon>
    </lineage>
</organism>
<dbReference type="AlphaFoldDB" id="A0ABD5VMD7"/>
<proteinExistence type="predicted"/>
<dbReference type="RefSeq" id="WP_336352118.1">
    <property type="nucleotide sequence ID" value="NZ_JAZAQL010000005.1"/>
</dbReference>
<evidence type="ECO:0000256" key="1">
    <source>
        <dbReference type="SAM" id="MobiDB-lite"/>
    </source>
</evidence>
<keyword evidence="2" id="KW-0472">Membrane</keyword>
<keyword evidence="4" id="KW-1185">Reference proteome</keyword>
<feature type="compositionally biased region" description="Gly residues" evidence="1">
    <location>
        <begin position="123"/>
        <end position="144"/>
    </location>
</feature>
<evidence type="ECO:0000256" key="2">
    <source>
        <dbReference type="SAM" id="Phobius"/>
    </source>
</evidence>
<feature type="region of interest" description="Disordered" evidence="1">
    <location>
        <begin position="244"/>
        <end position="266"/>
    </location>
</feature>
<feature type="transmembrane region" description="Helical" evidence="2">
    <location>
        <begin position="20"/>
        <end position="42"/>
    </location>
</feature>
<evidence type="ECO:0000313" key="3">
    <source>
        <dbReference type="EMBL" id="MFC6955182.1"/>
    </source>
</evidence>